<name>A0A6N7UT74_9FIRM</name>
<evidence type="ECO:0000313" key="3">
    <source>
        <dbReference type="Proteomes" id="UP000434409"/>
    </source>
</evidence>
<dbReference type="AlphaFoldDB" id="A0A6N7UT74"/>
<protein>
    <submittedName>
        <fullName evidence="2">Tetratricopeptide repeat protein</fullName>
    </submittedName>
</protein>
<dbReference type="Pfam" id="PF14559">
    <property type="entry name" value="TPR_19"/>
    <property type="match status" value="1"/>
</dbReference>
<dbReference type="RefSeq" id="WP_154477860.1">
    <property type="nucleotide sequence ID" value="NZ_JAQYBV010000034.1"/>
</dbReference>
<organism evidence="2 3">
    <name type="scientific">Suipraeoptans intestinalis</name>
    <dbReference type="NCBI Taxonomy" id="2606628"/>
    <lineage>
        <taxon>Bacteria</taxon>
        <taxon>Bacillati</taxon>
        <taxon>Bacillota</taxon>
        <taxon>Clostridia</taxon>
        <taxon>Lachnospirales</taxon>
        <taxon>Lachnospiraceae</taxon>
        <taxon>Suipraeoptans</taxon>
    </lineage>
</organism>
<evidence type="ECO:0000313" key="2">
    <source>
        <dbReference type="EMBL" id="MSR94298.1"/>
    </source>
</evidence>
<reference evidence="2 3" key="1">
    <citation type="submission" date="2019-08" db="EMBL/GenBank/DDBJ databases">
        <title>In-depth cultivation of the pig gut microbiome towards novel bacterial diversity and tailored functional studies.</title>
        <authorList>
            <person name="Wylensek D."/>
            <person name="Hitch T.C.A."/>
            <person name="Clavel T."/>
        </authorList>
    </citation>
    <scope>NUCLEOTIDE SEQUENCE [LARGE SCALE GENOMIC DNA]</scope>
    <source>
        <strain evidence="2 3">68-1-5</strain>
    </source>
</reference>
<dbReference type="SUPFAM" id="SSF48452">
    <property type="entry name" value="TPR-like"/>
    <property type="match status" value="1"/>
</dbReference>
<gene>
    <name evidence="2" type="ORF">FYJ34_08520</name>
</gene>
<dbReference type="PROSITE" id="PS51257">
    <property type="entry name" value="PROKAR_LIPOPROTEIN"/>
    <property type="match status" value="1"/>
</dbReference>
<evidence type="ECO:0000256" key="1">
    <source>
        <dbReference type="PROSITE-ProRule" id="PRU00339"/>
    </source>
</evidence>
<dbReference type="Pfam" id="PF13174">
    <property type="entry name" value="TPR_6"/>
    <property type="match status" value="1"/>
</dbReference>
<feature type="repeat" description="TPR" evidence="1">
    <location>
        <begin position="27"/>
        <end position="60"/>
    </location>
</feature>
<dbReference type="InterPro" id="IPR019734">
    <property type="entry name" value="TPR_rpt"/>
</dbReference>
<dbReference type="EMBL" id="VULY01000018">
    <property type="protein sequence ID" value="MSR94298.1"/>
    <property type="molecule type" value="Genomic_DNA"/>
</dbReference>
<dbReference type="SMART" id="SM00028">
    <property type="entry name" value="TPR"/>
    <property type="match status" value="4"/>
</dbReference>
<dbReference type="Gene3D" id="1.25.40.10">
    <property type="entry name" value="Tetratricopeptide repeat domain"/>
    <property type="match status" value="2"/>
</dbReference>
<comment type="caution">
    <text evidence="2">The sequence shown here is derived from an EMBL/GenBank/DDBJ whole genome shotgun (WGS) entry which is preliminary data.</text>
</comment>
<dbReference type="PROSITE" id="PS50005">
    <property type="entry name" value="TPR"/>
    <property type="match status" value="2"/>
</dbReference>
<sequence length="181" mass="20504">MGKENWIKRIGKLGVVLALGALLAGCRENPSEKGVEYLKEGNYEKAITQFEKAIQEKIKEGDAYRGIGIARYELGNYKEAKEALLKALEEGEKPSATFHEMLGDCELNLGEPRSALNYYRLALEGDLSKEARAEVLLNEIAAYEQLKDWKSAKAKLEAYVKEYPDQEKAKKELEFLRTRDL</sequence>
<proteinExistence type="predicted"/>
<dbReference type="InterPro" id="IPR011990">
    <property type="entry name" value="TPR-like_helical_dom_sf"/>
</dbReference>
<feature type="repeat" description="TPR" evidence="1">
    <location>
        <begin position="61"/>
        <end position="94"/>
    </location>
</feature>
<keyword evidence="1" id="KW-0802">TPR repeat</keyword>
<keyword evidence="3" id="KW-1185">Reference proteome</keyword>
<dbReference type="Proteomes" id="UP000434409">
    <property type="component" value="Unassembled WGS sequence"/>
</dbReference>
<accession>A0A6N7UT74</accession>